<dbReference type="PANTHER" id="PTHR10885:SF0">
    <property type="entry name" value="ISOPENTENYL-DIPHOSPHATE DELTA-ISOMERASE"/>
    <property type="match status" value="1"/>
</dbReference>
<protein>
    <submittedName>
        <fullName evidence="3">NUDIX domain-containing protein</fullName>
    </submittedName>
</protein>
<organism evidence="3 4">
    <name type="scientific">Carboxylicivirga linearis</name>
    <dbReference type="NCBI Taxonomy" id="1628157"/>
    <lineage>
        <taxon>Bacteria</taxon>
        <taxon>Pseudomonadati</taxon>
        <taxon>Bacteroidota</taxon>
        <taxon>Bacteroidia</taxon>
        <taxon>Marinilabiliales</taxon>
        <taxon>Marinilabiliaceae</taxon>
        <taxon>Carboxylicivirga</taxon>
    </lineage>
</organism>
<evidence type="ECO:0000313" key="4">
    <source>
        <dbReference type="Proteomes" id="UP000708576"/>
    </source>
</evidence>
<name>A0ABS5JR97_9BACT</name>
<dbReference type="Pfam" id="PF00293">
    <property type="entry name" value="NUDIX"/>
    <property type="match status" value="1"/>
</dbReference>
<dbReference type="InterPro" id="IPR000086">
    <property type="entry name" value="NUDIX_hydrolase_dom"/>
</dbReference>
<dbReference type="CDD" id="cd04692">
    <property type="entry name" value="NUDIX_Hydrolase"/>
    <property type="match status" value="1"/>
</dbReference>
<keyword evidence="4" id="KW-1185">Reference proteome</keyword>
<feature type="transmembrane region" description="Helical" evidence="1">
    <location>
        <begin position="174"/>
        <end position="195"/>
    </location>
</feature>
<keyword evidence="1" id="KW-0472">Membrane</keyword>
<dbReference type="Pfam" id="PF04279">
    <property type="entry name" value="IspA"/>
    <property type="match status" value="1"/>
</dbReference>
<dbReference type="PROSITE" id="PS51462">
    <property type="entry name" value="NUDIX"/>
    <property type="match status" value="1"/>
</dbReference>
<keyword evidence="1" id="KW-0812">Transmembrane</keyword>
<reference evidence="3 4" key="1">
    <citation type="journal article" date="2015" name="Int. J. Syst. Evol. Microbiol.">
        <title>Carboxylicivirga linearis sp. nov., isolated from a sea cucumber culture pond.</title>
        <authorList>
            <person name="Wang F.Q."/>
            <person name="Zhou Y.X."/>
            <person name="Lin X.Z."/>
            <person name="Chen G.J."/>
            <person name="Du Z.J."/>
        </authorList>
    </citation>
    <scope>NUCLEOTIDE SEQUENCE [LARGE SCALE GENOMIC DNA]</scope>
    <source>
        <strain evidence="3 4">FB218</strain>
    </source>
</reference>
<keyword evidence="1" id="KW-1133">Transmembrane helix</keyword>
<dbReference type="SUPFAM" id="SSF55811">
    <property type="entry name" value="Nudix"/>
    <property type="match status" value="1"/>
</dbReference>
<dbReference type="EMBL" id="JAGUCO010000002">
    <property type="protein sequence ID" value="MBS2097340.1"/>
    <property type="molecule type" value="Genomic_DNA"/>
</dbReference>
<feature type="transmembrane region" description="Helical" evidence="1">
    <location>
        <begin position="45"/>
        <end position="65"/>
    </location>
</feature>
<dbReference type="Proteomes" id="UP000708576">
    <property type="component" value="Unassembled WGS sequence"/>
</dbReference>
<evidence type="ECO:0000313" key="3">
    <source>
        <dbReference type="EMBL" id="MBS2097340.1"/>
    </source>
</evidence>
<dbReference type="RefSeq" id="WP_212213618.1">
    <property type="nucleotide sequence ID" value="NZ_JAGUCO010000002.1"/>
</dbReference>
<dbReference type="Gene3D" id="3.90.79.10">
    <property type="entry name" value="Nucleoside Triphosphate Pyrophosphohydrolase"/>
    <property type="match status" value="1"/>
</dbReference>
<evidence type="ECO:0000259" key="2">
    <source>
        <dbReference type="PROSITE" id="PS51462"/>
    </source>
</evidence>
<feature type="transmembrane region" description="Helical" evidence="1">
    <location>
        <begin position="22"/>
        <end position="39"/>
    </location>
</feature>
<sequence length="369" mass="42514">MENLEQTVIFAGKYEKMNRLDLIKRLLPGFLPIIIFIVVDEIWGTLYGLIVAITVGIVELVYSYIKERKIDRFVILDVGLLVALGAVSIALDNEIFFKLKPGIISLLMTGMIGFSSFSKHNILLQMSQRYMKQIQMNPYQVWEMQQSMKRIFWVMLVYSLAAIASSFVEIKEVWSFINGAGMFVVMGIFFAFEWYSKKKQAPKLQKEEWLPLVNEKGQLLGSAPRSVVHNGSQLLHPVVHLHVFDKGKLLLQKRPINKLVQPGKWDTAVGGHVSAGENIEQALQKETFEEIGLQQFKAEGLKPYLWKSEIEHELVFLFKTNHKGPFKKAETEVDELRFWSMDEINENMGKGVFTPNFEHEFKMFLSPQY</sequence>
<feature type="transmembrane region" description="Helical" evidence="1">
    <location>
        <begin position="72"/>
        <end position="91"/>
    </location>
</feature>
<gene>
    <name evidence="3" type="ORF">KEM10_03555</name>
</gene>
<feature type="domain" description="Nudix hydrolase" evidence="2">
    <location>
        <begin position="234"/>
        <end position="369"/>
    </location>
</feature>
<feature type="transmembrane region" description="Helical" evidence="1">
    <location>
        <begin position="151"/>
        <end position="168"/>
    </location>
</feature>
<proteinExistence type="predicted"/>
<dbReference type="InterPro" id="IPR006008">
    <property type="entry name" value="YciB"/>
</dbReference>
<accession>A0ABS5JR97</accession>
<evidence type="ECO:0000256" key="1">
    <source>
        <dbReference type="SAM" id="Phobius"/>
    </source>
</evidence>
<dbReference type="InterPro" id="IPR015797">
    <property type="entry name" value="NUDIX_hydrolase-like_dom_sf"/>
</dbReference>
<dbReference type="PANTHER" id="PTHR10885">
    <property type="entry name" value="ISOPENTENYL-DIPHOSPHATE DELTA-ISOMERASE"/>
    <property type="match status" value="1"/>
</dbReference>
<feature type="transmembrane region" description="Helical" evidence="1">
    <location>
        <begin position="103"/>
        <end position="124"/>
    </location>
</feature>
<comment type="caution">
    <text evidence="3">The sequence shown here is derived from an EMBL/GenBank/DDBJ whole genome shotgun (WGS) entry which is preliminary data.</text>
</comment>